<dbReference type="EMBL" id="LIRS01000067">
    <property type="protein sequence ID" value="KOY32367.1"/>
    <property type="molecule type" value="Genomic_DNA"/>
</dbReference>
<keyword evidence="1" id="KW-0472">Membrane</keyword>
<reference evidence="2 3" key="1">
    <citation type="submission" date="2015-07" db="EMBL/GenBank/DDBJ databases">
        <title>Foodborne Vibrio parahaemolyticus Isolates.</title>
        <authorList>
            <person name="Ronholm J."/>
            <person name="Petronella N."/>
            <person name="Kenwell R."/>
            <person name="Banerjee S."/>
        </authorList>
    </citation>
    <scope>NUCLEOTIDE SEQUENCE [LARGE SCALE GENOMIC DNA]</scope>
    <source>
        <strain evidence="2 3">HS-06-05</strain>
    </source>
</reference>
<evidence type="ECO:0000313" key="2">
    <source>
        <dbReference type="EMBL" id="KOY32367.1"/>
    </source>
</evidence>
<keyword evidence="1" id="KW-1133">Transmembrane helix</keyword>
<feature type="transmembrane region" description="Helical" evidence="1">
    <location>
        <begin position="7"/>
        <end position="25"/>
    </location>
</feature>
<protein>
    <submittedName>
        <fullName evidence="2">Uncharacterized protein</fullName>
    </submittedName>
</protein>
<dbReference type="Proteomes" id="UP000037697">
    <property type="component" value="Unassembled WGS sequence"/>
</dbReference>
<organism evidence="2 3">
    <name type="scientific">Vibrio parahaemolyticus</name>
    <dbReference type="NCBI Taxonomy" id="670"/>
    <lineage>
        <taxon>Bacteria</taxon>
        <taxon>Pseudomonadati</taxon>
        <taxon>Pseudomonadota</taxon>
        <taxon>Gammaproteobacteria</taxon>
        <taxon>Vibrionales</taxon>
        <taxon>Vibrionaceae</taxon>
        <taxon>Vibrio</taxon>
    </lineage>
</organism>
<keyword evidence="1" id="KW-0812">Transmembrane</keyword>
<evidence type="ECO:0000313" key="3">
    <source>
        <dbReference type="Proteomes" id="UP000037697"/>
    </source>
</evidence>
<sequence>MERDKTLELLCMLAGLLAIAFVFYGRANFDAPASTYAQVRLWIEKEPSAIPMLNGFMSDGKLTQNEVDELRVYVEDAPKRALISKTVEAQ</sequence>
<accession>A0AAW3IW12</accession>
<dbReference type="AlphaFoldDB" id="A0AAW3IW12"/>
<name>A0AAW3IW12_VIBPH</name>
<dbReference type="RefSeq" id="WP_025505236.1">
    <property type="nucleotide sequence ID" value="NZ_CANUIQ010000001.1"/>
</dbReference>
<proteinExistence type="predicted"/>
<comment type="caution">
    <text evidence="2">The sequence shown here is derived from an EMBL/GenBank/DDBJ whole genome shotgun (WGS) entry which is preliminary data.</text>
</comment>
<evidence type="ECO:0000256" key="1">
    <source>
        <dbReference type="SAM" id="Phobius"/>
    </source>
</evidence>
<gene>
    <name evidence="2" type="ORF">ACX05_09140</name>
</gene>